<keyword evidence="2" id="KW-1185">Reference proteome</keyword>
<keyword evidence="1" id="KW-0808">Transferase</keyword>
<dbReference type="Gene3D" id="3.40.50.300">
    <property type="entry name" value="P-loop containing nucleotide triphosphate hydrolases"/>
    <property type="match status" value="1"/>
</dbReference>
<comment type="caution">
    <text evidence="1">The sequence shown here is derived from an EMBL/GenBank/DDBJ whole genome shotgun (WGS) entry which is preliminary data.</text>
</comment>
<dbReference type="PANTHER" id="PTHR10704">
    <property type="entry name" value="CARBOHYDRATE SULFOTRANSFERASE"/>
    <property type="match status" value="1"/>
</dbReference>
<name>A0A7K3M409_9ACTN</name>
<dbReference type="PANTHER" id="PTHR10704:SF44">
    <property type="entry name" value="LD35051P-RELATED"/>
    <property type="match status" value="1"/>
</dbReference>
<organism evidence="1 2">
    <name type="scientific">Phytoactinopolyspora mesophila</name>
    <dbReference type="NCBI Taxonomy" id="2650750"/>
    <lineage>
        <taxon>Bacteria</taxon>
        <taxon>Bacillati</taxon>
        <taxon>Actinomycetota</taxon>
        <taxon>Actinomycetes</taxon>
        <taxon>Jiangellales</taxon>
        <taxon>Jiangellaceae</taxon>
        <taxon>Phytoactinopolyspora</taxon>
    </lineage>
</organism>
<protein>
    <submittedName>
        <fullName evidence="1">Sulfotransferase</fullName>
    </submittedName>
</protein>
<accession>A0A7K3M409</accession>
<dbReference type="GO" id="GO:0001517">
    <property type="term" value="F:N-acetylglucosamine 6-O-sulfotransferase activity"/>
    <property type="evidence" value="ECO:0007669"/>
    <property type="project" value="TreeGrafter"/>
</dbReference>
<evidence type="ECO:0000313" key="1">
    <source>
        <dbReference type="EMBL" id="NDL57652.1"/>
    </source>
</evidence>
<dbReference type="GO" id="GO:0006044">
    <property type="term" value="P:N-acetylglucosamine metabolic process"/>
    <property type="evidence" value="ECO:0007669"/>
    <property type="project" value="TreeGrafter"/>
</dbReference>
<proteinExistence type="predicted"/>
<dbReference type="GO" id="GO:0006790">
    <property type="term" value="P:sulfur compound metabolic process"/>
    <property type="evidence" value="ECO:0007669"/>
    <property type="project" value="TreeGrafter"/>
</dbReference>
<evidence type="ECO:0000313" key="2">
    <source>
        <dbReference type="Proteomes" id="UP000460435"/>
    </source>
</evidence>
<dbReference type="EMBL" id="WLZY01000003">
    <property type="protein sequence ID" value="NDL57652.1"/>
    <property type="molecule type" value="Genomic_DNA"/>
</dbReference>
<dbReference type="InterPro" id="IPR027417">
    <property type="entry name" value="P-loop_NTPase"/>
</dbReference>
<dbReference type="SUPFAM" id="SSF52540">
    <property type="entry name" value="P-loop containing nucleoside triphosphate hydrolases"/>
    <property type="match status" value="1"/>
</dbReference>
<dbReference type="InterPro" id="IPR051135">
    <property type="entry name" value="Gal/GlcNAc/GalNAc_ST"/>
</dbReference>
<sequence>MRVLFIAGQGRSGSTLIERSLGELPGICALGEATHVWQQGLHDDERCSCGAWFSACEFWQAVGELAFGGWERVDKQRVFAVWHAIARTRLIPRLLNPTRRRLALIHEFVDYQMRVYAAAAAVSGARVVVDSSKYAALGFCLRWGYGLDLRVIHLIRDPRGVAYSWTKHVSRPETDGAAEVPRYNPSRSALRWNAQNAAIDLLARLGRDGAGSTPPRVPVCRVRYEDFVTGPRHTLSSLAGFAGMPPEPSDLDYIGDDHVDLGVTHSASGNPMRFTTGRTRLRNDDAWRTSLPPGQQRLVSALCAPLLVAYGYPVRP</sequence>
<dbReference type="AlphaFoldDB" id="A0A7K3M409"/>
<dbReference type="Proteomes" id="UP000460435">
    <property type="component" value="Unassembled WGS sequence"/>
</dbReference>
<dbReference type="Pfam" id="PF13469">
    <property type="entry name" value="Sulfotransfer_3"/>
    <property type="match status" value="1"/>
</dbReference>
<reference evidence="1 2" key="1">
    <citation type="submission" date="2019-11" db="EMBL/GenBank/DDBJ databases">
        <authorList>
            <person name="Li X.-J."/>
            <person name="Feng X.-M."/>
        </authorList>
    </citation>
    <scope>NUCLEOTIDE SEQUENCE [LARGE SCALE GENOMIC DNA]</scope>
    <source>
        <strain evidence="1 2">XMNu-373</strain>
    </source>
</reference>
<dbReference type="RefSeq" id="WP_162450335.1">
    <property type="nucleotide sequence ID" value="NZ_WLZY01000003.1"/>
</dbReference>
<gene>
    <name evidence="1" type="ORF">F7O44_11260</name>
</gene>